<organism evidence="1 2">
    <name type="scientific">Dichomitus squalens</name>
    <dbReference type="NCBI Taxonomy" id="114155"/>
    <lineage>
        <taxon>Eukaryota</taxon>
        <taxon>Fungi</taxon>
        <taxon>Dikarya</taxon>
        <taxon>Basidiomycota</taxon>
        <taxon>Agaricomycotina</taxon>
        <taxon>Agaricomycetes</taxon>
        <taxon>Polyporales</taxon>
        <taxon>Polyporaceae</taxon>
        <taxon>Dichomitus</taxon>
    </lineage>
</organism>
<dbReference type="SUPFAM" id="SSF52047">
    <property type="entry name" value="RNI-like"/>
    <property type="match status" value="1"/>
</dbReference>
<reference evidence="1 2" key="1">
    <citation type="submission" date="2019-01" db="EMBL/GenBank/DDBJ databases">
        <title>Draft genome sequences of three monokaryotic isolates of the white-rot basidiomycete fungus Dichomitus squalens.</title>
        <authorList>
            <consortium name="DOE Joint Genome Institute"/>
            <person name="Lopez S.C."/>
            <person name="Andreopoulos B."/>
            <person name="Pangilinan J."/>
            <person name="Lipzen A."/>
            <person name="Riley R."/>
            <person name="Ahrendt S."/>
            <person name="Ng V."/>
            <person name="Barry K."/>
            <person name="Daum C."/>
            <person name="Grigoriev I.V."/>
            <person name="Hilden K.S."/>
            <person name="Makela M.R."/>
            <person name="de Vries R.P."/>
        </authorList>
    </citation>
    <scope>NUCLEOTIDE SEQUENCE [LARGE SCALE GENOMIC DNA]</scope>
    <source>
        <strain evidence="1 2">CBS 464.89</strain>
    </source>
</reference>
<gene>
    <name evidence="1" type="ORF">BD310DRAFT_927904</name>
</gene>
<dbReference type="EMBL" id="ML145129">
    <property type="protein sequence ID" value="TBU58064.1"/>
    <property type="molecule type" value="Genomic_DNA"/>
</dbReference>
<dbReference type="Gene3D" id="3.80.10.10">
    <property type="entry name" value="Ribonuclease Inhibitor"/>
    <property type="match status" value="1"/>
</dbReference>
<dbReference type="Proteomes" id="UP000292082">
    <property type="component" value="Unassembled WGS sequence"/>
</dbReference>
<accession>A0A4Q9NZG9</accession>
<name>A0A4Q9NZG9_9APHY</name>
<evidence type="ECO:0000313" key="2">
    <source>
        <dbReference type="Proteomes" id="UP000292082"/>
    </source>
</evidence>
<dbReference type="STRING" id="114155.A0A4Q9NZG9"/>
<dbReference type="InterPro" id="IPR032675">
    <property type="entry name" value="LRR_dom_sf"/>
</dbReference>
<keyword evidence="2" id="KW-1185">Reference proteome</keyword>
<dbReference type="AlphaFoldDB" id="A0A4Q9NZG9"/>
<evidence type="ECO:0000313" key="1">
    <source>
        <dbReference type="EMBL" id="TBU58064.1"/>
    </source>
</evidence>
<protein>
    <submittedName>
        <fullName evidence="1">Uncharacterized protein</fullName>
    </submittedName>
</protein>
<sequence>MGLFFPTNGNDSAYMRFVQSLNDAGFYWSPESRSIAPSTWVYLGVLCGGTPLLPHVRRLSWTIESPQSTSILSLLSPSIESLTISSSSLRRSGLSDDSRREWQSCIRSTLHLISSNAIHISQLTLNSNMEPSSLCLSVSKLQSLRVFTVGKVDIADLHALSQLPNLAELHLTSIQGPIQDFSTQTAIEFSSLRTLHIARHPADNRFCSLPIGPVLQRLRLYGYFTADIRNLRDSCAVWARCFPSMEDLQLRIRALDAARQAVPGPESQSASSALGPLFRLHNLQSLGVIALCLLLTVSDTDIRMATSVWPNLTELSFCDFWTPSQSEEGTAPYLTPSSLVLLETSFPRLQILKLARVKIDLRNTSILSEYPTLNHSLSTLSIEDMFSEDCSLTALFIDRRFLHLQIAQATGADADAGRGETTWDNVQCQLHMVQVARWQHAERTATMRDASSSA</sequence>
<proteinExistence type="predicted"/>